<evidence type="ECO:0000313" key="3">
    <source>
        <dbReference type="Proteomes" id="UP000295260"/>
    </source>
</evidence>
<gene>
    <name evidence="2" type="ORF">BC748_0463</name>
</gene>
<name>A0A4R6QFY3_9FLAO</name>
<dbReference type="PANTHER" id="PTHR43792">
    <property type="entry name" value="GNAT FAMILY, PUTATIVE (AFU_ORTHOLOGUE AFUA_3G00765)-RELATED-RELATED"/>
    <property type="match status" value="1"/>
</dbReference>
<dbReference type="SUPFAM" id="SSF55729">
    <property type="entry name" value="Acyl-CoA N-acyltransferases (Nat)"/>
    <property type="match status" value="1"/>
</dbReference>
<dbReference type="AlphaFoldDB" id="A0A4R6QFY3"/>
<dbReference type="PROSITE" id="PS51186">
    <property type="entry name" value="GNAT"/>
    <property type="match status" value="1"/>
</dbReference>
<dbReference type="RefSeq" id="WP_133531826.1">
    <property type="nucleotide sequence ID" value="NZ_SNXR01000011.1"/>
</dbReference>
<evidence type="ECO:0000259" key="1">
    <source>
        <dbReference type="PROSITE" id="PS51186"/>
    </source>
</evidence>
<organism evidence="2 3">
    <name type="scientific">Flavobacterium dankookense</name>
    <dbReference type="NCBI Taxonomy" id="706186"/>
    <lineage>
        <taxon>Bacteria</taxon>
        <taxon>Pseudomonadati</taxon>
        <taxon>Bacteroidota</taxon>
        <taxon>Flavobacteriia</taxon>
        <taxon>Flavobacteriales</taxon>
        <taxon>Flavobacteriaceae</taxon>
        <taxon>Flavobacterium</taxon>
    </lineage>
</organism>
<feature type="domain" description="N-acetyltransferase" evidence="1">
    <location>
        <begin position="10"/>
        <end position="184"/>
    </location>
</feature>
<dbReference type="Proteomes" id="UP000295260">
    <property type="component" value="Unassembled WGS sequence"/>
</dbReference>
<dbReference type="InterPro" id="IPR000182">
    <property type="entry name" value="GNAT_dom"/>
</dbReference>
<reference evidence="2 3" key="1">
    <citation type="submission" date="2019-03" db="EMBL/GenBank/DDBJ databases">
        <title>Genomic Encyclopedia of Archaeal and Bacterial Type Strains, Phase II (KMG-II): from individual species to whole genera.</title>
        <authorList>
            <person name="Goeker M."/>
        </authorList>
    </citation>
    <scope>NUCLEOTIDE SEQUENCE [LARGE SCALE GENOMIC DNA]</scope>
    <source>
        <strain evidence="2 3">DSM 25687</strain>
    </source>
</reference>
<dbReference type="GO" id="GO:0016747">
    <property type="term" value="F:acyltransferase activity, transferring groups other than amino-acyl groups"/>
    <property type="evidence" value="ECO:0007669"/>
    <property type="project" value="InterPro"/>
</dbReference>
<dbReference type="Gene3D" id="3.40.630.30">
    <property type="match status" value="1"/>
</dbReference>
<dbReference type="InterPro" id="IPR016181">
    <property type="entry name" value="Acyl_CoA_acyltransferase"/>
</dbReference>
<dbReference type="EMBL" id="SNXR01000011">
    <property type="protein sequence ID" value="TDP60863.1"/>
    <property type="molecule type" value="Genomic_DNA"/>
</dbReference>
<proteinExistence type="predicted"/>
<dbReference type="Pfam" id="PF13302">
    <property type="entry name" value="Acetyltransf_3"/>
    <property type="match status" value="1"/>
</dbReference>
<dbReference type="PANTHER" id="PTHR43792:SF16">
    <property type="entry name" value="N-ACETYLTRANSFERASE DOMAIN-CONTAINING PROTEIN"/>
    <property type="match status" value="1"/>
</dbReference>
<evidence type="ECO:0000313" key="2">
    <source>
        <dbReference type="EMBL" id="TDP60863.1"/>
    </source>
</evidence>
<dbReference type="OrthoDB" id="9788916at2"/>
<dbReference type="InterPro" id="IPR051531">
    <property type="entry name" value="N-acetyltransferase"/>
</dbReference>
<keyword evidence="3" id="KW-1185">Reference proteome</keyword>
<sequence>MNLILETERLLLRPLELSDADEMFAMDNQVEVHKYLWQNPTQTVEETIKIIEMVQKQYQENGIGRFATILKDTSNSELAKQTNEFIGWTGIKFVNDHVENGNTNFYDYGYRLNPKFWGKGYATEASIAWLDYGFNQMNIQEMNAYTHAENAASNRVLEKVGMTFMENYPDESGVTWKWWQMKNR</sequence>
<keyword evidence="2" id="KW-0808">Transferase</keyword>
<comment type="caution">
    <text evidence="2">The sequence shown here is derived from an EMBL/GenBank/DDBJ whole genome shotgun (WGS) entry which is preliminary data.</text>
</comment>
<accession>A0A4R6QFY3</accession>
<protein>
    <submittedName>
        <fullName evidence="2">RimJ/RimL family protein N-acetyltransferase</fullName>
    </submittedName>
</protein>